<evidence type="ECO:0000313" key="3">
    <source>
        <dbReference type="EMBL" id="GAX79728.1"/>
    </source>
</evidence>
<keyword evidence="4" id="KW-1185">Reference proteome</keyword>
<dbReference type="InterPro" id="IPR027443">
    <property type="entry name" value="IPNS-like_sf"/>
</dbReference>
<name>A0A250X9H8_9CHLO</name>
<protein>
    <recommendedName>
        <fullName evidence="2">Fe2OG dioxygenase domain-containing protein</fullName>
    </recommendedName>
</protein>
<keyword evidence="1" id="KW-0408">Iron</keyword>
<dbReference type="OrthoDB" id="526220at2759"/>
<keyword evidence="1" id="KW-0479">Metal-binding</keyword>
<dbReference type="GO" id="GO:0046872">
    <property type="term" value="F:metal ion binding"/>
    <property type="evidence" value="ECO:0007669"/>
    <property type="project" value="UniProtKB-KW"/>
</dbReference>
<feature type="domain" description="Fe2OG dioxygenase" evidence="2">
    <location>
        <begin position="259"/>
        <end position="370"/>
    </location>
</feature>
<dbReference type="InterPro" id="IPR050231">
    <property type="entry name" value="Iron_ascorbate_oxido_reductase"/>
</dbReference>
<dbReference type="PRINTS" id="PR00682">
    <property type="entry name" value="IPNSYNTHASE"/>
</dbReference>
<sequence>MQLLRRNARKEFSSLTLKCTLEALLRPAFIKSVRRYKAHAVAPPQPRALSGKSGHQVPKQDVRMNSLPSTSSIQSNVSAESTSMSIPPVIDIAPLICPDQHTQEHRDQVISQICQACETWGFFHVTSHGIPQQLQLDLQTQMRAFFLAADPEIRESVRRTASNSRGYADDELTKQLKDSKQIFDVGEAPRFQNLPEDHPKNHVQDGYNQWPNREHLPEFKSTVSSYFEACTHLCDILLGAVVESLGPGAREVMTNAFEEHTSFLRLNYYPVVQKSAEGTTDKLGISRHTDSGAITVIMQDGTAALEVYSGSKQDACDGTWVPVDPVSGALTINTGDMLMVWSNGRFKAPEHRVRAMTKVQRYSAPYFYNPSYDAIVAPLTSWDQHQSPRYRPIVWGDFRRQRFAGDYSNLGKEIQIEDFLI</sequence>
<gene>
    <name evidence="3" type="ORF">CEUSTIGMA_g7169.t1</name>
</gene>
<comment type="similarity">
    <text evidence="1">Belongs to the iron/ascorbate-dependent oxidoreductase family.</text>
</comment>
<evidence type="ECO:0000256" key="1">
    <source>
        <dbReference type="RuleBase" id="RU003682"/>
    </source>
</evidence>
<proteinExistence type="inferred from homology"/>
<dbReference type="Pfam" id="PF03171">
    <property type="entry name" value="2OG-FeII_Oxy"/>
    <property type="match status" value="1"/>
</dbReference>
<dbReference type="PANTHER" id="PTHR47990">
    <property type="entry name" value="2-OXOGLUTARATE (2OG) AND FE(II)-DEPENDENT OXYGENASE SUPERFAMILY PROTEIN-RELATED"/>
    <property type="match status" value="1"/>
</dbReference>
<dbReference type="InterPro" id="IPR044861">
    <property type="entry name" value="IPNS-like_FE2OG_OXY"/>
</dbReference>
<reference evidence="3 4" key="1">
    <citation type="submission" date="2017-08" db="EMBL/GenBank/DDBJ databases">
        <title>Acidophilic green algal genome provides insights into adaptation to an acidic environment.</title>
        <authorList>
            <person name="Hirooka S."/>
            <person name="Hirose Y."/>
            <person name="Kanesaki Y."/>
            <person name="Higuchi S."/>
            <person name="Fujiwara T."/>
            <person name="Onuma R."/>
            <person name="Era A."/>
            <person name="Ohbayashi R."/>
            <person name="Uzuka A."/>
            <person name="Nozaki H."/>
            <person name="Yoshikawa H."/>
            <person name="Miyagishima S.Y."/>
        </authorList>
    </citation>
    <scope>NUCLEOTIDE SEQUENCE [LARGE SCALE GENOMIC DNA]</scope>
    <source>
        <strain evidence="3 4">NIES-2499</strain>
    </source>
</reference>
<dbReference type="FunFam" id="2.60.120.330:FF:000012">
    <property type="entry name" value="Gibberellin 20 oxidase 1"/>
    <property type="match status" value="1"/>
</dbReference>
<evidence type="ECO:0000313" key="4">
    <source>
        <dbReference type="Proteomes" id="UP000232323"/>
    </source>
</evidence>
<dbReference type="STRING" id="1157962.A0A250X9H8"/>
<dbReference type="Gene3D" id="2.60.120.330">
    <property type="entry name" value="B-lactam Antibiotic, Isopenicillin N Synthase, Chain"/>
    <property type="match status" value="1"/>
</dbReference>
<keyword evidence="1" id="KW-0560">Oxidoreductase</keyword>
<dbReference type="GO" id="GO:0016491">
    <property type="term" value="F:oxidoreductase activity"/>
    <property type="evidence" value="ECO:0007669"/>
    <property type="project" value="UniProtKB-KW"/>
</dbReference>
<dbReference type="AlphaFoldDB" id="A0A250X9H8"/>
<dbReference type="SUPFAM" id="SSF51197">
    <property type="entry name" value="Clavaminate synthase-like"/>
    <property type="match status" value="1"/>
</dbReference>
<dbReference type="Proteomes" id="UP000232323">
    <property type="component" value="Unassembled WGS sequence"/>
</dbReference>
<dbReference type="EMBL" id="BEGY01000045">
    <property type="protein sequence ID" value="GAX79728.1"/>
    <property type="molecule type" value="Genomic_DNA"/>
</dbReference>
<dbReference type="InterPro" id="IPR026992">
    <property type="entry name" value="DIOX_N"/>
</dbReference>
<organism evidence="3 4">
    <name type="scientific">Chlamydomonas eustigma</name>
    <dbReference type="NCBI Taxonomy" id="1157962"/>
    <lineage>
        <taxon>Eukaryota</taxon>
        <taxon>Viridiplantae</taxon>
        <taxon>Chlorophyta</taxon>
        <taxon>core chlorophytes</taxon>
        <taxon>Chlorophyceae</taxon>
        <taxon>CS clade</taxon>
        <taxon>Chlamydomonadales</taxon>
        <taxon>Chlamydomonadaceae</taxon>
        <taxon>Chlamydomonas</taxon>
    </lineage>
</organism>
<dbReference type="PROSITE" id="PS51471">
    <property type="entry name" value="FE2OG_OXY"/>
    <property type="match status" value="1"/>
</dbReference>
<comment type="caution">
    <text evidence="3">The sequence shown here is derived from an EMBL/GenBank/DDBJ whole genome shotgun (WGS) entry which is preliminary data.</text>
</comment>
<dbReference type="InterPro" id="IPR005123">
    <property type="entry name" value="Oxoglu/Fe-dep_dioxygenase_dom"/>
</dbReference>
<evidence type="ECO:0000259" key="2">
    <source>
        <dbReference type="PROSITE" id="PS51471"/>
    </source>
</evidence>
<accession>A0A250X9H8</accession>
<dbReference type="Pfam" id="PF14226">
    <property type="entry name" value="DIOX_N"/>
    <property type="match status" value="1"/>
</dbReference>